<dbReference type="Pfam" id="PF02906">
    <property type="entry name" value="Fe_hyd_lg_C"/>
    <property type="match status" value="1"/>
</dbReference>
<dbReference type="InterPro" id="IPR017896">
    <property type="entry name" value="4Fe4S_Fe-S-bd"/>
</dbReference>
<dbReference type="PANTHER" id="PTHR43560:SF1">
    <property type="entry name" value="ION-TRANSLOCATING OXIDOREDUCTASE COMPLEX SUBUNIT B"/>
    <property type="match status" value="1"/>
</dbReference>
<evidence type="ECO:0000313" key="10">
    <source>
        <dbReference type="Proteomes" id="UP000184089"/>
    </source>
</evidence>
<evidence type="ECO:0000259" key="7">
    <source>
        <dbReference type="PROSITE" id="PS51656"/>
    </source>
</evidence>
<dbReference type="InterPro" id="IPR017900">
    <property type="entry name" value="4Fe4S_Fe_S_CS"/>
</dbReference>
<dbReference type="PROSITE" id="PS51656">
    <property type="entry name" value="4FE4S"/>
    <property type="match status" value="1"/>
</dbReference>
<feature type="domain" description="4Fe-4S" evidence="7">
    <location>
        <begin position="352"/>
        <end position="413"/>
    </location>
</feature>
<protein>
    <submittedName>
        <fullName evidence="9">PAS domain S-box-containing protein</fullName>
    </submittedName>
    <submittedName>
        <fullName evidence="8">PAS domain-containing protein</fullName>
    </submittedName>
</protein>
<evidence type="ECO:0000313" key="11">
    <source>
        <dbReference type="Proteomes" id="UP000474718"/>
    </source>
</evidence>
<dbReference type="Gene3D" id="1.10.15.40">
    <property type="entry name" value="Electron transport complex subunit B, putative Fe-S cluster"/>
    <property type="match status" value="1"/>
</dbReference>
<gene>
    <name evidence="8" type="ORF">GT747_11270</name>
    <name evidence="9" type="ORF">SAMN05444424_1800</name>
</gene>
<evidence type="ECO:0000256" key="4">
    <source>
        <dbReference type="ARBA" id="ARBA00023014"/>
    </source>
</evidence>
<comment type="caution">
    <text evidence="9">The sequence shown here is derived from an EMBL/GenBank/DDBJ whole genome shotgun (WGS) entry which is preliminary data.</text>
</comment>
<dbReference type="InterPro" id="IPR035965">
    <property type="entry name" value="PAS-like_dom_sf"/>
</dbReference>
<dbReference type="PROSITE" id="PS50112">
    <property type="entry name" value="PAS"/>
    <property type="match status" value="1"/>
</dbReference>
<dbReference type="InterPro" id="IPR013767">
    <property type="entry name" value="PAS_fold"/>
</dbReference>
<dbReference type="InterPro" id="IPR000014">
    <property type="entry name" value="PAS"/>
</dbReference>
<dbReference type="SUPFAM" id="SSF54862">
    <property type="entry name" value="4Fe-4S ferredoxins"/>
    <property type="match status" value="1"/>
</dbReference>
<dbReference type="Gene3D" id="3.40.950.10">
    <property type="entry name" value="Fe-only Hydrogenase (Larger Subunit), Chain L, domain 3"/>
    <property type="match status" value="1"/>
</dbReference>
<keyword evidence="4" id="KW-0411">Iron-sulfur</keyword>
<reference evidence="9" key="1">
    <citation type="submission" date="2016-11" db="EMBL/GenBank/DDBJ databases">
        <authorList>
            <person name="Varghese N."/>
            <person name="Submissions S."/>
        </authorList>
    </citation>
    <scope>NUCLEOTIDE SEQUENCE</scope>
    <source>
        <strain evidence="9">DSM 4029</strain>
    </source>
</reference>
<feature type="domain" description="PAS" evidence="5">
    <location>
        <begin position="404"/>
        <end position="474"/>
    </location>
</feature>
<dbReference type="NCBIfam" id="TIGR00229">
    <property type="entry name" value="sensory_box"/>
    <property type="match status" value="1"/>
</dbReference>
<proteinExistence type="predicted"/>
<feature type="domain" description="4Fe-4S ferredoxin-type" evidence="6">
    <location>
        <begin position="3"/>
        <end position="31"/>
    </location>
</feature>
<dbReference type="InterPro" id="IPR009016">
    <property type="entry name" value="Fe_hydrogenase"/>
</dbReference>
<dbReference type="GO" id="GO:0051539">
    <property type="term" value="F:4 iron, 4 sulfur cluster binding"/>
    <property type="evidence" value="ECO:0007669"/>
    <property type="project" value="UniProtKB-KW"/>
</dbReference>
<dbReference type="InterPro" id="IPR007202">
    <property type="entry name" value="4Fe-4S_dom"/>
</dbReference>
<reference evidence="10" key="2">
    <citation type="submission" date="2016-11" db="EMBL/GenBank/DDBJ databases">
        <authorList>
            <person name="Jaros S."/>
            <person name="Januszkiewicz K."/>
            <person name="Wedrychowicz H."/>
        </authorList>
    </citation>
    <scope>NUCLEOTIDE SEQUENCE [LARGE SCALE GENOMIC DNA]</scope>
    <source>
        <strain evidence="10">DSM 4029</strain>
    </source>
</reference>
<evidence type="ECO:0000259" key="6">
    <source>
        <dbReference type="PROSITE" id="PS51379"/>
    </source>
</evidence>
<dbReference type="GO" id="GO:0046872">
    <property type="term" value="F:metal ion binding"/>
    <property type="evidence" value="ECO:0007669"/>
    <property type="project" value="UniProtKB-KW"/>
</dbReference>
<evidence type="ECO:0000259" key="5">
    <source>
        <dbReference type="PROSITE" id="PS50112"/>
    </source>
</evidence>
<dbReference type="SMART" id="SM00091">
    <property type="entry name" value="PAS"/>
    <property type="match status" value="1"/>
</dbReference>
<reference evidence="8 11" key="3">
    <citation type="journal article" date="2019" name="Nat. Med.">
        <title>A library of human gut bacterial isolates paired with longitudinal multiomics data enables mechanistic microbiome research.</title>
        <authorList>
            <person name="Poyet M."/>
            <person name="Groussin M."/>
            <person name="Gibbons S.M."/>
            <person name="Avila-Pacheco J."/>
            <person name="Jiang X."/>
            <person name="Kearney S.M."/>
            <person name="Perrotta A.R."/>
            <person name="Berdy B."/>
            <person name="Zhao S."/>
            <person name="Lieberman T.D."/>
            <person name="Swanson P.K."/>
            <person name="Smith M."/>
            <person name="Roesemann S."/>
            <person name="Alexander J.E."/>
            <person name="Rich S.A."/>
            <person name="Livny J."/>
            <person name="Vlamakis H."/>
            <person name="Clish C."/>
            <person name="Bullock K."/>
            <person name="Deik A."/>
            <person name="Scott J."/>
            <person name="Pierce K.A."/>
            <person name="Xavier R.J."/>
            <person name="Alm E.J."/>
        </authorList>
    </citation>
    <scope>NUCLEOTIDE SEQUENCE [LARGE SCALE GENOMIC DNA]</scope>
    <source>
        <strain evidence="8 11">BIOML-A2</strain>
    </source>
</reference>
<keyword evidence="1" id="KW-0004">4Fe-4S</keyword>
<dbReference type="EMBL" id="FQVY01000002">
    <property type="protein sequence ID" value="SHG18885.1"/>
    <property type="molecule type" value="Genomic_DNA"/>
</dbReference>
<evidence type="ECO:0000313" key="8">
    <source>
        <dbReference type="EMBL" id="MZL70333.1"/>
    </source>
</evidence>
<dbReference type="CDD" id="cd00130">
    <property type="entry name" value="PAS"/>
    <property type="match status" value="1"/>
</dbReference>
<dbReference type="SUPFAM" id="SSF53920">
    <property type="entry name" value="Fe-only hydrogenase"/>
    <property type="match status" value="1"/>
</dbReference>
<dbReference type="Proteomes" id="UP000184089">
    <property type="component" value="Unassembled WGS sequence"/>
</dbReference>
<evidence type="ECO:0000313" key="9">
    <source>
        <dbReference type="EMBL" id="SHG18885.1"/>
    </source>
</evidence>
<feature type="domain" description="4Fe-4S ferredoxin-type" evidence="6">
    <location>
        <begin position="32"/>
        <end position="61"/>
    </location>
</feature>
<accession>A0AAQ1MDV1</accession>
<dbReference type="Proteomes" id="UP000474718">
    <property type="component" value="Unassembled WGS sequence"/>
</dbReference>
<evidence type="ECO:0000256" key="1">
    <source>
        <dbReference type="ARBA" id="ARBA00022485"/>
    </source>
</evidence>
<organism evidence="9 10">
    <name type="scientific">Bittarella massiliensis</name>
    <name type="common">ex Durand et al. 2017</name>
    <dbReference type="NCBI Taxonomy" id="1720313"/>
    <lineage>
        <taxon>Bacteria</taxon>
        <taxon>Bacillati</taxon>
        <taxon>Bacillota</taxon>
        <taxon>Clostridia</taxon>
        <taxon>Eubacteriales</taxon>
        <taxon>Oscillospiraceae</taxon>
        <taxon>Bittarella (ex Durand et al. 2017)</taxon>
    </lineage>
</organism>
<dbReference type="RefSeq" id="WP_021658152.1">
    <property type="nucleotide sequence ID" value="NZ_FQVY01000002.1"/>
</dbReference>
<keyword evidence="3" id="KW-0408">Iron</keyword>
<sequence>MSSIIKLNEGNCQNCYKCIRHCPIKAISFSGGKVQIIEDECVLCGTCVDVCPQNARFTTDHRPKVLELLKGPDPVYVTLAPSYKSYFTDRTFEQLSAALKAVGFAGVEETAVGAYETSRAYAQLMAAGEMENIIATACPSVVMMVERHYPAIAQWLAPVYSPMMAHAKMMKEKYGQNIHVIFIGPCLAKKEEAMDPLAGGDVDYALSFNALRALIEGAPQEESDGEAVGTAHPVSRLYPKPSGILKSIEPESYGHYRKVCVDGVENCMELFSWLESEHPTGLFIEANMCAGACLGGPVMRREGISSFRGRMEIDDQPKPRDARPAPSAACELDHLRLFRGAPKAEPIPTEEEIRAILAQIGKTSPEQELNCGGCGYETCRDKAIAVYRGKADVNMCLPYLREKAENISSTVIQHSPNGTIALTEELEVLDLNPAAEEMMGLRRESAVGQIIPEFFGDDTFDRARESGRPAMKNEVVVGEGVSVEETVIYIRENRMFIVFMKDMTAENENKKKLEALRMHTVDTAQKVIDKQMRVAQEIASLLGETTAETKVALTSLKKSMEQGEDGAL</sequence>
<evidence type="ECO:0000256" key="3">
    <source>
        <dbReference type="ARBA" id="ARBA00023004"/>
    </source>
</evidence>
<dbReference type="InterPro" id="IPR050395">
    <property type="entry name" value="4Fe4S_Ferredoxin_RnfB"/>
</dbReference>
<dbReference type="SUPFAM" id="SSF55785">
    <property type="entry name" value="PYP-like sensor domain (PAS domain)"/>
    <property type="match status" value="1"/>
</dbReference>
<dbReference type="Gene3D" id="3.30.70.20">
    <property type="match status" value="1"/>
</dbReference>
<keyword evidence="11" id="KW-1185">Reference proteome</keyword>
<dbReference type="EMBL" id="WWVX01000008">
    <property type="protein sequence ID" value="MZL70333.1"/>
    <property type="molecule type" value="Genomic_DNA"/>
</dbReference>
<dbReference type="Gene3D" id="3.30.450.20">
    <property type="entry name" value="PAS domain"/>
    <property type="match status" value="1"/>
</dbReference>
<dbReference type="PROSITE" id="PS00198">
    <property type="entry name" value="4FE4S_FER_1"/>
    <property type="match status" value="1"/>
</dbReference>
<name>A0AAQ1MDV1_9FIRM</name>
<dbReference type="Pfam" id="PF00989">
    <property type="entry name" value="PAS"/>
    <property type="match status" value="1"/>
</dbReference>
<dbReference type="PROSITE" id="PS51379">
    <property type="entry name" value="4FE4S_FER_2"/>
    <property type="match status" value="2"/>
</dbReference>
<keyword evidence="2" id="KW-0479">Metal-binding</keyword>
<dbReference type="Pfam" id="PF04060">
    <property type="entry name" value="FeS"/>
    <property type="match status" value="1"/>
</dbReference>
<dbReference type="InterPro" id="IPR004108">
    <property type="entry name" value="Fe_hydrogenase_lsu_C"/>
</dbReference>
<dbReference type="Pfam" id="PF12838">
    <property type="entry name" value="Fer4_7"/>
    <property type="match status" value="1"/>
</dbReference>
<dbReference type="PANTHER" id="PTHR43560">
    <property type="entry name" value="ION-TRANSLOCATING OXIDOREDUCTASE COMPLEX SUBUNIT B"/>
    <property type="match status" value="1"/>
</dbReference>
<dbReference type="GO" id="GO:0006355">
    <property type="term" value="P:regulation of DNA-templated transcription"/>
    <property type="evidence" value="ECO:0007669"/>
    <property type="project" value="InterPro"/>
</dbReference>
<dbReference type="AlphaFoldDB" id="A0AAQ1MDV1"/>
<evidence type="ECO:0000256" key="2">
    <source>
        <dbReference type="ARBA" id="ARBA00022723"/>
    </source>
</evidence>